<dbReference type="AlphaFoldDB" id="A0A0B2UG15"/>
<dbReference type="VEuPathDB" id="MicrosporidiaDB:M896_030160"/>
<dbReference type="FunCoup" id="A0A0B2UG15">
    <property type="interactions" value="9"/>
</dbReference>
<gene>
    <name evidence="3" type="ORF">M896_030160</name>
</gene>
<dbReference type="InterPro" id="IPR011992">
    <property type="entry name" value="EF-hand-dom_pair"/>
</dbReference>
<feature type="domain" description="EF-hand" evidence="2">
    <location>
        <begin position="19"/>
        <end position="54"/>
    </location>
</feature>
<accession>A0A0B2UG15</accession>
<evidence type="ECO:0000259" key="2">
    <source>
        <dbReference type="PROSITE" id="PS50222"/>
    </source>
</evidence>
<organism evidence="3 4">
    <name type="scientific">Ordospora colligata OC4</name>
    <dbReference type="NCBI Taxonomy" id="1354746"/>
    <lineage>
        <taxon>Eukaryota</taxon>
        <taxon>Fungi</taxon>
        <taxon>Fungi incertae sedis</taxon>
        <taxon>Microsporidia</taxon>
        <taxon>Ordosporidae</taxon>
        <taxon>Ordospora</taxon>
    </lineage>
</organism>
<dbReference type="InParanoid" id="A0A0B2UG15"/>
<dbReference type="SMART" id="SM00054">
    <property type="entry name" value="EFh"/>
    <property type="match status" value="2"/>
</dbReference>
<dbReference type="Proteomes" id="UP000031056">
    <property type="component" value="Unassembled WGS sequence"/>
</dbReference>
<proteinExistence type="predicted"/>
<protein>
    <submittedName>
        <fullName evidence="3">Ca2+-binding protein</fullName>
    </submittedName>
</protein>
<dbReference type="OrthoDB" id="429467at2759"/>
<dbReference type="EMBL" id="JOKQ01000003">
    <property type="protein sequence ID" value="KHN70031.1"/>
    <property type="molecule type" value="Genomic_DNA"/>
</dbReference>
<dbReference type="RefSeq" id="XP_014564073.1">
    <property type="nucleotide sequence ID" value="XM_014708587.1"/>
</dbReference>
<name>A0A0B2UG15_9MICR</name>
<dbReference type="GO" id="GO:0005509">
    <property type="term" value="F:calcium ion binding"/>
    <property type="evidence" value="ECO:0007669"/>
    <property type="project" value="InterPro"/>
</dbReference>
<dbReference type="SUPFAM" id="SSF47473">
    <property type="entry name" value="EF-hand"/>
    <property type="match status" value="1"/>
</dbReference>
<sequence>MRRRHGRQNSNIFHMLTKNQIVELREAFNFLDVNSDTFVDRTDLENFLASIGSPFSCNEIDQMMHESGDNMTYMLFLTMIGERLSCTDSEKDIFNALKEFDDIGDGKIDESMLRHWLTEKGSCMSNDDVNLLLKGCVENGRIDCRSLATKMKYGEIITE</sequence>
<keyword evidence="4" id="KW-1185">Reference proteome</keyword>
<comment type="caution">
    <text evidence="3">The sequence shown here is derived from an EMBL/GenBank/DDBJ whole genome shotgun (WGS) entry which is preliminary data.</text>
</comment>
<reference evidence="3 4" key="1">
    <citation type="journal article" date="2014" name="MBio">
        <title>The Ordospora colligata genome; evolution of extreme reduction in microsporidia and host-to-parasite horizontal gene transfer.</title>
        <authorList>
            <person name="Pombert J.-F."/>
            <person name="Haag K.L."/>
            <person name="Beidas S."/>
            <person name="Ebert D."/>
            <person name="Keeling P.J."/>
        </authorList>
    </citation>
    <scope>NUCLEOTIDE SEQUENCE [LARGE SCALE GENOMIC DNA]</scope>
    <source>
        <strain evidence="3 4">OC4</strain>
    </source>
</reference>
<dbReference type="STRING" id="1354746.A0A0B2UG15"/>
<dbReference type="PROSITE" id="PS50222">
    <property type="entry name" value="EF_HAND_2"/>
    <property type="match status" value="2"/>
</dbReference>
<keyword evidence="1" id="KW-0677">Repeat</keyword>
<dbReference type="InterPro" id="IPR002048">
    <property type="entry name" value="EF_hand_dom"/>
</dbReference>
<dbReference type="HOGENOM" id="CLU_061288_9_3_1"/>
<evidence type="ECO:0000313" key="4">
    <source>
        <dbReference type="Proteomes" id="UP000031056"/>
    </source>
</evidence>
<dbReference type="GeneID" id="26261300"/>
<dbReference type="PANTHER" id="PTHR23049">
    <property type="entry name" value="MYOSIN REGULATORY LIGHT CHAIN 2"/>
    <property type="match status" value="1"/>
</dbReference>
<dbReference type="InterPro" id="IPR050403">
    <property type="entry name" value="Myosin_RLC"/>
</dbReference>
<dbReference type="FunFam" id="1.10.238.10:FF:000003">
    <property type="entry name" value="Calmodulin A"/>
    <property type="match status" value="1"/>
</dbReference>
<feature type="domain" description="EF-hand" evidence="2">
    <location>
        <begin position="88"/>
        <end position="123"/>
    </location>
</feature>
<evidence type="ECO:0000313" key="3">
    <source>
        <dbReference type="EMBL" id="KHN70031.1"/>
    </source>
</evidence>
<dbReference type="Gene3D" id="1.10.238.10">
    <property type="entry name" value="EF-hand"/>
    <property type="match status" value="2"/>
</dbReference>
<evidence type="ECO:0000256" key="1">
    <source>
        <dbReference type="ARBA" id="ARBA00022737"/>
    </source>
</evidence>